<dbReference type="FunFam" id="3.30.160.60:FF:000110">
    <property type="entry name" value="Zinc finger protein-like"/>
    <property type="match status" value="1"/>
</dbReference>
<keyword evidence="4" id="KW-0862">Zinc</keyword>
<dbReference type="PROSITE" id="PS50157">
    <property type="entry name" value="ZINC_FINGER_C2H2_2"/>
    <property type="match status" value="3"/>
</dbReference>
<feature type="domain" description="C2H2-type" evidence="8">
    <location>
        <begin position="188"/>
        <end position="214"/>
    </location>
</feature>
<proteinExistence type="predicted"/>
<feature type="domain" description="C2H2-type" evidence="8">
    <location>
        <begin position="215"/>
        <end position="242"/>
    </location>
</feature>
<keyword evidence="2" id="KW-0677">Repeat</keyword>
<dbReference type="PROSITE" id="PS00028">
    <property type="entry name" value="ZINC_FINGER_C2H2_1"/>
    <property type="match status" value="2"/>
</dbReference>
<dbReference type="GO" id="GO:0000981">
    <property type="term" value="F:DNA-binding transcription factor activity, RNA polymerase II-specific"/>
    <property type="evidence" value="ECO:0007669"/>
    <property type="project" value="TreeGrafter"/>
</dbReference>
<evidence type="ECO:0000313" key="10">
    <source>
        <dbReference type="Proteomes" id="UP001162156"/>
    </source>
</evidence>
<reference evidence="9" key="1">
    <citation type="journal article" date="2023" name="Insect Mol. Biol.">
        <title>Genome sequencing provides insights into the evolution of gene families encoding plant cell wall-degrading enzymes in longhorned beetles.</title>
        <authorList>
            <person name="Shin N.R."/>
            <person name="Okamura Y."/>
            <person name="Kirsch R."/>
            <person name="Pauchet Y."/>
        </authorList>
    </citation>
    <scope>NUCLEOTIDE SEQUENCE</scope>
    <source>
        <strain evidence="9">RBIC_L_NR</strain>
    </source>
</reference>
<dbReference type="EMBL" id="JANEYF010002509">
    <property type="protein sequence ID" value="KAJ8945451.1"/>
    <property type="molecule type" value="Genomic_DNA"/>
</dbReference>
<evidence type="ECO:0000256" key="6">
    <source>
        <dbReference type="PROSITE-ProRule" id="PRU00042"/>
    </source>
</evidence>
<protein>
    <recommendedName>
        <fullName evidence="8">C2H2-type domain-containing protein</fullName>
    </recommendedName>
</protein>
<evidence type="ECO:0000256" key="5">
    <source>
        <dbReference type="ARBA" id="ARBA00023242"/>
    </source>
</evidence>
<dbReference type="SMART" id="SM00355">
    <property type="entry name" value="ZnF_C2H2"/>
    <property type="match status" value="3"/>
</dbReference>
<keyword evidence="5" id="KW-0539">Nucleus</keyword>
<dbReference type="PANTHER" id="PTHR23235:SF142">
    <property type="entry name" value="ZINC FINGER PROTEIN 384"/>
    <property type="match status" value="1"/>
</dbReference>
<dbReference type="FunFam" id="3.30.160.60:FF:000446">
    <property type="entry name" value="Zinc finger protein"/>
    <property type="match status" value="1"/>
</dbReference>
<dbReference type="GO" id="GO:0000978">
    <property type="term" value="F:RNA polymerase II cis-regulatory region sequence-specific DNA binding"/>
    <property type="evidence" value="ECO:0007669"/>
    <property type="project" value="TreeGrafter"/>
</dbReference>
<dbReference type="Pfam" id="PF00096">
    <property type="entry name" value="zf-C2H2"/>
    <property type="match status" value="1"/>
</dbReference>
<evidence type="ECO:0000256" key="1">
    <source>
        <dbReference type="ARBA" id="ARBA00022723"/>
    </source>
</evidence>
<evidence type="ECO:0000256" key="7">
    <source>
        <dbReference type="SAM" id="MobiDB-lite"/>
    </source>
</evidence>
<dbReference type="AlphaFoldDB" id="A0AAV8Y2Y7"/>
<feature type="region of interest" description="Disordered" evidence="7">
    <location>
        <begin position="164"/>
        <end position="187"/>
    </location>
</feature>
<evidence type="ECO:0000256" key="4">
    <source>
        <dbReference type="ARBA" id="ARBA00022833"/>
    </source>
</evidence>
<dbReference type="GO" id="GO:0005634">
    <property type="term" value="C:nucleus"/>
    <property type="evidence" value="ECO:0007669"/>
    <property type="project" value="UniProtKB-ARBA"/>
</dbReference>
<gene>
    <name evidence="9" type="ORF">NQ314_009203</name>
</gene>
<dbReference type="InterPro" id="IPR013087">
    <property type="entry name" value="Znf_C2H2_type"/>
</dbReference>
<evidence type="ECO:0000313" key="9">
    <source>
        <dbReference type="EMBL" id="KAJ8945451.1"/>
    </source>
</evidence>
<feature type="compositionally biased region" description="Basic and acidic residues" evidence="7">
    <location>
        <begin position="164"/>
        <end position="173"/>
    </location>
</feature>
<dbReference type="SUPFAM" id="SSF57667">
    <property type="entry name" value="beta-beta-alpha zinc fingers"/>
    <property type="match status" value="2"/>
</dbReference>
<dbReference type="InterPro" id="IPR036236">
    <property type="entry name" value="Znf_C2H2_sf"/>
</dbReference>
<evidence type="ECO:0000259" key="8">
    <source>
        <dbReference type="PROSITE" id="PS50157"/>
    </source>
</evidence>
<comment type="caution">
    <text evidence="9">The sequence shown here is derived from an EMBL/GenBank/DDBJ whole genome shotgun (WGS) entry which is preliminary data.</text>
</comment>
<dbReference type="GO" id="GO:0008270">
    <property type="term" value="F:zinc ion binding"/>
    <property type="evidence" value="ECO:0007669"/>
    <property type="project" value="UniProtKB-KW"/>
</dbReference>
<dbReference type="Proteomes" id="UP001162156">
    <property type="component" value="Unassembled WGS sequence"/>
</dbReference>
<keyword evidence="1" id="KW-0479">Metal-binding</keyword>
<accession>A0AAV8Y2Y7</accession>
<keyword evidence="10" id="KW-1185">Reference proteome</keyword>
<feature type="domain" description="C2H2-type" evidence="8">
    <location>
        <begin position="243"/>
        <end position="267"/>
    </location>
</feature>
<evidence type="ECO:0000256" key="2">
    <source>
        <dbReference type="ARBA" id="ARBA00022737"/>
    </source>
</evidence>
<evidence type="ECO:0000256" key="3">
    <source>
        <dbReference type="ARBA" id="ARBA00022771"/>
    </source>
</evidence>
<dbReference type="Gene3D" id="3.30.160.60">
    <property type="entry name" value="Classic Zinc Finger"/>
    <property type="match status" value="3"/>
</dbReference>
<sequence length="267" mass="30561">MDDVYCVLCTNLLKSVEFNLKSTNSKHSHTPLISIVENVTGKLLSNQHSNVCLQCCNLINELDAIELRQIEIRNQIKKYVDFSKQNISVAFKAELTENVISTMDSNIINEINDINLFSCNIVKNNLNNDLLTEVPYLKSGIEFFNSELVDIKLDDCVRNENKIKSDQLDEPTKKKGKRKKNPDKAKPHICHCSKEFRTSGELKNHMKSHNNYRPFICEICGQSYKHKTAFNIHMDMHNGINPFTCIYCSKSFTQKGALVRHVPIHTG</sequence>
<keyword evidence="3 6" id="KW-0863">Zinc-finger</keyword>
<name>A0AAV8Y2Y7_9CUCU</name>
<organism evidence="9 10">
    <name type="scientific">Rhamnusium bicolor</name>
    <dbReference type="NCBI Taxonomy" id="1586634"/>
    <lineage>
        <taxon>Eukaryota</taxon>
        <taxon>Metazoa</taxon>
        <taxon>Ecdysozoa</taxon>
        <taxon>Arthropoda</taxon>
        <taxon>Hexapoda</taxon>
        <taxon>Insecta</taxon>
        <taxon>Pterygota</taxon>
        <taxon>Neoptera</taxon>
        <taxon>Endopterygota</taxon>
        <taxon>Coleoptera</taxon>
        <taxon>Polyphaga</taxon>
        <taxon>Cucujiformia</taxon>
        <taxon>Chrysomeloidea</taxon>
        <taxon>Cerambycidae</taxon>
        <taxon>Lepturinae</taxon>
        <taxon>Rhagiini</taxon>
        <taxon>Rhamnusium</taxon>
    </lineage>
</organism>
<dbReference type="PANTHER" id="PTHR23235">
    <property type="entry name" value="KRUEPPEL-LIKE TRANSCRIPTION FACTOR"/>
    <property type="match status" value="1"/>
</dbReference>